<dbReference type="Gene3D" id="3.30.420.10">
    <property type="entry name" value="Ribonuclease H-like superfamily/Ribonuclease H"/>
    <property type="match status" value="1"/>
</dbReference>
<gene>
    <name evidence="2" type="ORF">DEA37_0003260</name>
</gene>
<name>A0A5J4N6J4_9TREM</name>
<proteinExistence type="predicted"/>
<dbReference type="Proteomes" id="UP000324629">
    <property type="component" value="Unassembled WGS sequence"/>
</dbReference>
<dbReference type="PANTHER" id="PTHR37984">
    <property type="entry name" value="PROTEIN CBG26694"/>
    <property type="match status" value="1"/>
</dbReference>
<dbReference type="InterPro" id="IPR001584">
    <property type="entry name" value="Integrase_cat-core"/>
</dbReference>
<dbReference type="SUPFAM" id="SSF53098">
    <property type="entry name" value="Ribonuclease H-like"/>
    <property type="match status" value="1"/>
</dbReference>
<accession>A0A5J4N6J4</accession>
<dbReference type="InterPro" id="IPR012337">
    <property type="entry name" value="RNaseH-like_sf"/>
</dbReference>
<dbReference type="GO" id="GO:0003676">
    <property type="term" value="F:nucleic acid binding"/>
    <property type="evidence" value="ECO:0007669"/>
    <property type="project" value="InterPro"/>
</dbReference>
<evidence type="ECO:0000259" key="1">
    <source>
        <dbReference type="PROSITE" id="PS50994"/>
    </source>
</evidence>
<sequence length="133" mass="14983">MPNQETSTITSFFVNVWVARSDTPIELQSDQGAAFETRFPEKVCSILRTHKNGTTPYHPQRNGLVERTDRTVMTILRAFIERHLSDCWDEILPQCLSAYRDVVHSSTGYVPSLLTLGHELRLIIGVLTSLAPA</sequence>
<reference evidence="2 3" key="1">
    <citation type="journal article" date="2019" name="Gigascience">
        <title>Whole-genome sequence of the oriental lung fluke Paragonimus westermani.</title>
        <authorList>
            <person name="Oey H."/>
            <person name="Zakrzewski M."/>
            <person name="Narain K."/>
            <person name="Devi K.R."/>
            <person name="Agatsuma T."/>
            <person name="Nawaratna S."/>
            <person name="Gobert G.N."/>
            <person name="Jones M.K."/>
            <person name="Ragan M.A."/>
            <person name="McManus D.P."/>
            <person name="Krause L."/>
        </authorList>
    </citation>
    <scope>NUCLEOTIDE SEQUENCE [LARGE SCALE GENOMIC DNA]</scope>
    <source>
        <strain evidence="2 3">IND2009</strain>
    </source>
</reference>
<evidence type="ECO:0000313" key="3">
    <source>
        <dbReference type="Proteomes" id="UP000324629"/>
    </source>
</evidence>
<dbReference type="InterPro" id="IPR036397">
    <property type="entry name" value="RNaseH_sf"/>
</dbReference>
<dbReference type="PROSITE" id="PS50994">
    <property type="entry name" value="INTEGRASE"/>
    <property type="match status" value="1"/>
</dbReference>
<dbReference type="PANTHER" id="PTHR37984:SF15">
    <property type="entry name" value="INTEGRASE CATALYTIC DOMAIN-CONTAINING PROTEIN"/>
    <property type="match status" value="1"/>
</dbReference>
<protein>
    <recommendedName>
        <fullName evidence="1">Integrase catalytic domain-containing protein</fullName>
    </recommendedName>
</protein>
<keyword evidence="3" id="KW-1185">Reference proteome</keyword>
<comment type="caution">
    <text evidence="2">The sequence shown here is derived from an EMBL/GenBank/DDBJ whole genome shotgun (WGS) entry which is preliminary data.</text>
</comment>
<dbReference type="EMBL" id="QNGE01007544">
    <property type="protein sequence ID" value="KAA3671000.1"/>
    <property type="molecule type" value="Genomic_DNA"/>
</dbReference>
<organism evidence="2 3">
    <name type="scientific">Paragonimus westermani</name>
    <dbReference type="NCBI Taxonomy" id="34504"/>
    <lineage>
        <taxon>Eukaryota</taxon>
        <taxon>Metazoa</taxon>
        <taxon>Spiralia</taxon>
        <taxon>Lophotrochozoa</taxon>
        <taxon>Platyhelminthes</taxon>
        <taxon>Trematoda</taxon>
        <taxon>Digenea</taxon>
        <taxon>Plagiorchiida</taxon>
        <taxon>Troglotremata</taxon>
        <taxon>Troglotrematidae</taxon>
        <taxon>Paragonimus</taxon>
    </lineage>
</organism>
<dbReference type="AlphaFoldDB" id="A0A5J4N6J4"/>
<evidence type="ECO:0000313" key="2">
    <source>
        <dbReference type="EMBL" id="KAA3671000.1"/>
    </source>
</evidence>
<dbReference type="InterPro" id="IPR050951">
    <property type="entry name" value="Retrovirus_Pol_polyprotein"/>
</dbReference>
<dbReference type="GO" id="GO:0015074">
    <property type="term" value="P:DNA integration"/>
    <property type="evidence" value="ECO:0007669"/>
    <property type="project" value="InterPro"/>
</dbReference>
<feature type="domain" description="Integrase catalytic" evidence="1">
    <location>
        <begin position="1"/>
        <end position="119"/>
    </location>
</feature>